<evidence type="ECO:0000256" key="1">
    <source>
        <dbReference type="SAM" id="MobiDB-lite"/>
    </source>
</evidence>
<dbReference type="RefSeq" id="WP_111067263.1">
    <property type="nucleotide sequence ID" value="NZ_CP029829.1"/>
</dbReference>
<reference evidence="2 3" key="1">
    <citation type="journal article" date="2019" name="Int. J. Syst. Evol. Microbiol.">
        <title>Azospirillum ramasamyi sp. nov., a novel diazotrophic bacterium isolated from fermented bovine products.</title>
        <authorList>
            <person name="Anandham R."/>
            <person name="Heo J."/>
            <person name="Krishnamoorthy R."/>
            <person name="SenthilKumar M."/>
            <person name="Gopal N.O."/>
            <person name="Kim S.J."/>
            <person name="Kwon S.W."/>
        </authorList>
    </citation>
    <scope>NUCLEOTIDE SEQUENCE [LARGE SCALE GENOMIC DNA]</scope>
    <source>
        <strain evidence="2 3">M2T2B2</strain>
    </source>
</reference>
<dbReference type="PANTHER" id="PTHR35519:SF2">
    <property type="entry name" value="PH DOMAIN PROTEIN"/>
    <property type="match status" value="1"/>
</dbReference>
<organism evidence="2 3">
    <name type="scientific">Azospirillum ramasamyi</name>
    <dbReference type="NCBI Taxonomy" id="682998"/>
    <lineage>
        <taxon>Bacteria</taxon>
        <taxon>Pseudomonadati</taxon>
        <taxon>Pseudomonadota</taxon>
        <taxon>Alphaproteobacteria</taxon>
        <taxon>Rhodospirillales</taxon>
        <taxon>Azospirillaceae</taxon>
        <taxon>Azospirillum</taxon>
    </lineage>
</organism>
<evidence type="ECO:0000313" key="3">
    <source>
        <dbReference type="Proteomes" id="UP000249605"/>
    </source>
</evidence>
<evidence type="ECO:0000313" key="2">
    <source>
        <dbReference type="EMBL" id="AWU94651.1"/>
    </source>
</evidence>
<dbReference type="KEGG" id="azm:DM194_10470"/>
<keyword evidence="3" id="KW-1185">Reference proteome</keyword>
<protein>
    <submittedName>
        <fullName evidence="2">DUF4112 domain-containing protein</fullName>
    </submittedName>
</protein>
<dbReference type="EMBL" id="CP029829">
    <property type="protein sequence ID" value="AWU94651.1"/>
    <property type="molecule type" value="Genomic_DNA"/>
</dbReference>
<dbReference type="OrthoDB" id="513552at2"/>
<proteinExistence type="predicted"/>
<feature type="region of interest" description="Disordered" evidence="1">
    <location>
        <begin position="1"/>
        <end position="24"/>
    </location>
</feature>
<dbReference type="PANTHER" id="PTHR35519">
    <property type="entry name" value="MEMBRANE PROTEINS"/>
    <property type="match status" value="1"/>
</dbReference>
<name>A0A2U9S6Z5_9PROT</name>
<sequence>MIDATRTRRRDFAEDVPPGGSGSTVPIDFQRLERLRRLSRLMDSRWRIPFTRIPIGLDGIASIVPVAGDTVTAVVSAYIILEAARFDLPKSLLARMALNVALDWAAGSVPVVGTIFDVAFKANRINVNLLHEHLEQRLAAAGTKSGTTAGARR</sequence>
<dbReference type="Proteomes" id="UP000249605">
    <property type="component" value="Chromosome"/>
</dbReference>
<dbReference type="InterPro" id="IPR025187">
    <property type="entry name" value="DUF4112"/>
</dbReference>
<gene>
    <name evidence="2" type="ORF">DM194_10470</name>
</gene>
<accession>A0A2U9S6Z5</accession>
<dbReference type="Pfam" id="PF13430">
    <property type="entry name" value="DUF4112"/>
    <property type="match status" value="1"/>
</dbReference>
<dbReference type="AlphaFoldDB" id="A0A2U9S6Z5"/>